<accession>A0A0B1Q4U3</accession>
<dbReference type="EMBL" id="JRFJ01000004">
    <property type="protein sequence ID" value="KHJ53850.1"/>
    <property type="molecule type" value="Genomic_DNA"/>
</dbReference>
<organism evidence="1 2">
    <name type="scientific">Aureimonas altamirensis</name>
    <dbReference type="NCBI Taxonomy" id="370622"/>
    <lineage>
        <taxon>Bacteria</taxon>
        <taxon>Pseudomonadati</taxon>
        <taxon>Pseudomonadota</taxon>
        <taxon>Alphaproteobacteria</taxon>
        <taxon>Hyphomicrobiales</taxon>
        <taxon>Aurantimonadaceae</taxon>
        <taxon>Aureimonas</taxon>
    </lineage>
</organism>
<gene>
    <name evidence="1" type="ORF">LA66_14710</name>
</gene>
<reference evidence="1 2" key="1">
    <citation type="submission" date="2014-09" db="EMBL/GenBank/DDBJ databases">
        <title>Isolation and characterization of Aurantimonas altamirensis ON-56566 from clinical sample following a dog bite.</title>
        <authorList>
            <person name="Eshaghi A."/>
            <person name="Li A."/>
            <person name="Shahinas D."/>
            <person name="Bahn P."/>
            <person name="Kus J.V."/>
            <person name="Patel S.N."/>
        </authorList>
    </citation>
    <scope>NUCLEOTIDE SEQUENCE [LARGE SCALE GENOMIC DNA]</scope>
    <source>
        <strain evidence="1 2">ON-56566</strain>
    </source>
</reference>
<dbReference type="AlphaFoldDB" id="A0A0B1Q4U3"/>
<name>A0A0B1Q4U3_9HYPH</name>
<evidence type="ECO:0000313" key="1">
    <source>
        <dbReference type="EMBL" id="KHJ53850.1"/>
    </source>
</evidence>
<dbReference type="Proteomes" id="UP000030826">
    <property type="component" value="Unassembled WGS sequence"/>
</dbReference>
<evidence type="ECO:0000313" key="2">
    <source>
        <dbReference type="Proteomes" id="UP000030826"/>
    </source>
</evidence>
<proteinExistence type="predicted"/>
<comment type="caution">
    <text evidence="1">The sequence shown here is derived from an EMBL/GenBank/DDBJ whole genome shotgun (WGS) entry which is preliminary data.</text>
</comment>
<protein>
    <submittedName>
        <fullName evidence="1">Uncharacterized protein</fullName>
    </submittedName>
</protein>
<sequence>MQDHMTGNKMCVTLIPYRVLDDAFWNSQHQHHMAILDRLRLPFRALQGLLLYQQGIIVDEAEHVGDLTEWLTEYFAYANTA</sequence>